<keyword evidence="1" id="KW-0238">DNA-binding</keyword>
<dbReference type="PROSITE" id="PS50118">
    <property type="entry name" value="HMG_BOX_2"/>
    <property type="match status" value="1"/>
</dbReference>
<evidence type="ECO:0000313" key="4">
    <source>
        <dbReference type="EMBL" id="CAG8476701.1"/>
    </source>
</evidence>
<dbReference type="Pfam" id="PF00505">
    <property type="entry name" value="HMG_box"/>
    <property type="match status" value="1"/>
</dbReference>
<proteinExistence type="predicted"/>
<keyword evidence="1" id="KW-0539">Nucleus</keyword>
<dbReference type="OrthoDB" id="6247875at2759"/>
<dbReference type="SUPFAM" id="SSF47095">
    <property type="entry name" value="HMG-box"/>
    <property type="match status" value="1"/>
</dbReference>
<dbReference type="SMART" id="SM00398">
    <property type="entry name" value="HMG"/>
    <property type="match status" value="1"/>
</dbReference>
<organism evidence="4 5">
    <name type="scientific">Ambispora gerdemannii</name>
    <dbReference type="NCBI Taxonomy" id="144530"/>
    <lineage>
        <taxon>Eukaryota</taxon>
        <taxon>Fungi</taxon>
        <taxon>Fungi incertae sedis</taxon>
        <taxon>Mucoromycota</taxon>
        <taxon>Glomeromycotina</taxon>
        <taxon>Glomeromycetes</taxon>
        <taxon>Archaeosporales</taxon>
        <taxon>Ambisporaceae</taxon>
        <taxon>Ambispora</taxon>
    </lineage>
</organism>
<evidence type="ECO:0000313" key="5">
    <source>
        <dbReference type="Proteomes" id="UP000789831"/>
    </source>
</evidence>
<dbReference type="GO" id="GO:0003677">
    <property type="term" value="F:DNA binding"/>
    <property type="evidence" value="ECO:0007669"/>
    <property type="project" value="UniProtKB-UniRule"/>
</dbReference>
<keyword evidence="5" id="KW-1185">Reference proteome</keyword>
<dbReference type="Gene3D" id="1.10.30.10">
    <property type="entry name" value="High mobility group box domain"/>
    <property type="match status" value="1"/>
</dbReference>
<feature type="DNA-binding region" description="HMG box" evidence="1">
    <location>
        <begin position="46"/>
        <end position="113"/>
    </location>
</feature>
<accession>A0A9N8W4E8</accession>
<dbReference type="InterPro" id="IPR036910">
    <property type="entry name" value="HMG_box_dom_sf"/>
</dbReference>
<name>A0A9N8W4E8_9GLOM</name>
<dbReference type="Proteomes" id="UP000789831">
    <property type="component" value="Unassembled WGS sequence"/>
</dbReference>
<feature type="domain" description="HMG box" evidence="3">
    <location>
        <begin position="46"/>
        <end position="113"/>
    </location>
</feature>
<evidence type="ECO:0000259" key="3">
    <source>
        <dbReference type="PROSITE" id="PS50118"/>
    </source>
</evidence>
<sequence length="182" mass="21067">MPRNSQTSNISPTINMLDLNRIFQPRDNNPEEYLQRGRVRIAGDRPRRPQNAFFIFRQNVSKEARRVGVKNMRLISTVSGHLWRNSSEEQKAVYEAIAVQVRALHREAFPDFIYTRPRSRFEFREYEPKAAAQNENNSQSETRDASTHPEISAISFNESAVIAPTVPSNFEDDRENSTQDNL</sequence>
<evidence type="ECO:0000256" key="1">
    <source>
        <dbReference type="PROSITE-ProRule" id="PRU00267"/>
    </source>
</evidence>
<feature type="region of interest" description="Disordered" evidence="2">
    <location>
        <begin position="129"/>
        <end position="182"/>
    </location>
</feature>
<protein>
    <submittedName>
        <fullName evidence="4">5513_t:CDS:1</fullName>
    </submittedName>
</protein>
<dbReference type="EMBL" id="CAJVPL010000271">
    <property type="protein sequence ID" value="CAG8476701.1"/>
    <property type="molecule type" value="Genomic_DNA"/>
</dbReference>
<gene>
    <name evidence="4" type="ORF">AGERDE_LOCUS3016</name>
</gene>
<reference evidence="4" key="1">
    <citation type="submission" date="2021-06" db="EMBL/GenBank/DDBJ databases">
        <authorList>
            <person name="Kallberg Y."/>
            <person name="Tangrot J."/>
            <person name="Rosling A."/>
        </authorList>
    </citation>
    <scope>NUCLEOTIDE SEQUENCE</scope>
    <source>
        <strain evidence="4">MT106</strain>
    </source>
</reference>
<evidence type="ECO:0000256" key="2">
    <source>
        <dbReference type="SAM" id="MobiDB-lite"/>
    </source>
</evidence>
<dbReference type="GO" id="GO:0005634">
    <property type="term" value="C:nucleus"/>
    <property type="evidence" value="ECO:0007669"/>
    <property type="project" value="UniProtKB-UniRule"/>
</dbReference>
<dbReference type="InterPro" id="IPR009071">
    <property type="entry name" value="HMG_box_dom"/>
</dbReference>
<comment type="caution">
    <text evidence="4">The sequence shown here is derived from an EMBL/GenBank/DDBJ whole genome shotgun (WGS) entry which is preliminary data.</text>
</comment>
<dbReference type="AlphaFoldDB" id="A0A9N8W4E8"/>